<protein>
    <submittedName>
        <fullName evidence="7">ATP synthase subunit I</fullName>
    </submittedName>
</protein>
<dbReference type="Proteomes" id="UP001589748">
    <property type="component" value="Unassembled WGS sequence"/>
</dbReference>
<evidence type="ECO:0000256" key="6">
    <source>
        <dbReference type="SAM" id="Phobius"/>
    </source>
</evidence>
<comment type="caution">
    <text evidence="7">The sequence shown here is derived from an EMBL/GenBank/DDBJ whole genome shotgun (WGS) entry which is preliminary data.</text>
</comment>
<evidence type="ECO:0000313" key="7">
    <source>
        <dbReference type="EMBL" id="MFB9375423.1"/>
    </source>
</evidence>
<comment type="subcellular location">
    <subcellularLocation>
        <location evidence="1">Cell membrane</location>
        <topology evidence="1">Multi-pass membrane protein</topology>
    </subcellularLocation>
</comment>
<feature type="transmembrane region" description="Helical" evidence="6">
    <location>
        <begin position="105"/>
        <end position="124"/>
    </location>
</feature>
<keyword evidence="2" id="KW-1003">Cell membrane</keyword>
<organism evidence="7 8">
    <name type="scientific">Kineococcus gynurae</name>
    <dbReference type="NCBI Taxonomy" id="452979"/>
    <lineage>
        <taxon>Bacteria</taxon>
        <taxon>Bacillati</taxon>
        <taxon>Actinomycetota</taxon>
        <taxon>Actinomycetes</taxon>
        <taxon>Kineosporiales</taxon>
        <taxon>Kineosporiaceae</taxon>
        <taxon>Kineococcus</taxon>
    </lineage>
</organism>
<feature type="transmembrane region" description="Helical" evidence="6">
    <location>
        <begin position="45"/>
        <end position="65"/>
    </location>
</feature>
<evidence type="ECO:0000256" key="3">
    <source>
        <dbReference type="ARBA" id="ARBA00022692"/>
    </source>
</evidence>
<keyword evidence="3 6" id="KW-0812">Transmembrane</keyword>
<feature type="transmembrane region" description="Helical" evidence="6">
    <location>
        <begin position="77"/>
        <end position="99"/>
    </location>
</feature>
<evidence type="ECO:0000256" key="4">
    <source>
        <dbReference type="ARBA" id="ARBA00022989"/>
    </source>
</evidence>
<keyword evidence="8" id="KW-1185">Reference proteome</keyword>
<keyword evidence="5 6" id="KW-0472">Membrane</keyword>
<sequence length="148" mass="15048">MTSNGAGSQADAAFGILLRRASAVAAVIAVVCALVAGIWQGPAVGLSALLGGAIVIAFFGARLVVMGRVARSNPHLVMITALLVYTVKVVLLGIAMVALTRIDAIDGPALGLTVIVTAVAWLAAELRGFVKLRIPVFMTDGPGTKGSR</sequence>
<accession>A0ABV5LMU0</accession>
<dbReference type="Pfam" id="PF03899">
    <property type="entry name" value="ATP-synt_I"/>
    <property type="match status" value="1"/>
</dbReference>
<gene>
    <name evidence="7" type="ORF">ACFFVI_00425</name>
</gene>
<dbReference type="RefSeq" id="WP_380136347.1">
    <property type="nucleotide sequence ID" value="NZ_JBHLUI010000006.1"/>
</dbReference>
<reference evidence="7 8" key="1">
    <citation type="submission" date="2024-09" db="EMBL/GenBank/DDBJ databases">
        <authorList>
            <person name="Sun Q."/>
            <person name="Mori K."/>
        </authorList>
    </citation>
    <scope>NUCLEOTIDE SEQUENCE [LARGE SCALE GENOMIC DNA]</scope>
    <source>
        <strain evidence="7 8">TISTR 1856</strain>
    </source>
</reference>
<keyword evidence="4 6" id="KW-1133">Transmembrane helix</keyword>
<evidence type="ECO:0000256" key="2">
    <source>
        <dbReference type="ARBA" id="ARBA00022475"/>
    </source>
</evidence>
<name>A0ABV5LMU0_9ACTN</name>
<evidence type="ECO:0000313" key="8">
    <source>
        <dbReference type="Proteomes" id="UP001589748"/>
    </source>
</evidence>
<evidence type="ECO:0000256" key="1">
    <source>
        <dbReference type="ARBA" id="ARBA00004651"/>
    </source>
</evidence>
<evidence type="ECO:0000256" key="5">
    <source>
        <dbReference type="ARBA" id="ARBA00023136"/>
    </source>
</evidence>
<dbReference type="EMBL" id="JBHMDM010000001">
    <property type="protein sequence ID" value="MFB9375423.1"/>
    <property type="molecule type" value="Genomic_DNA"/>
</dbReference>
<dbReference type="InterPro" id="IPR005598">
    <property type="entry name" value="ATP_synth_I"/>
</dbReference>
<proteinExistence type="predicted"/>
<feature type="transmembrane region" description="Helical" evidence="6">
    <location>
        <begin position="21"/>
        <end position="39"/>
    </location>
</feature>